<dbReference type="GO" id="GO:0006749">
    <property type="term" value="P:glutathione metabolic process"/>
    <property type="evidence" value="ECO:0007669"/>
    <property type="project" value="TreeGrafter"/>
</dbReference>
<dbReference type="PANTHER" id="PTHR11365:SF23">
    <property type="entry name" value="HYPOTHETICAL 5-OXOPROLINASE (EUROFUNG)-RELATED"/>
    <property type="match status" value="1"/>
</dbReference>
<reference evidence="6" key="1">
    <citation type="journal article" date="2020" name="mSystems">
        <title>Genome- and Community-Level Interaction Insights into Carbon Utilization and Element Cycling Functions of Hydrothermarchaeota in Hydrothermal Sediment.</title>
        <authorList>
            <person name="Zhou Z."/>
            <person name="Liu Y."/>
            <person name="Xu W."/>
            <person name="Pan J."/>
            <person name="Luo Z.H."/>
            <person name="Li M."/>
        </authorList>
    </citation>
    <scope>NUCLEOTIDE SEQUENCE [LARGE SCALE GENOMIC DNA]</scope>
    <source>
        <strain evidence="6">HyVt-538</strain>
    </source>
</reference>
<organism evidence="6">
    <name type="scientific">Hellea balneolensis</name>
    <dbReference type="NCBI Taxonomy" id="287478"/>
    <lineage>
        <taxon>Bacteria</taxon>
        <taxon>Pseudomonadati</taxon>
        <taxon>Pseudomonadota</taxon>
        <taxon>Alphaproteobacteria</taxon>
        <taxon>Maricaulales</taxon>
        <taxon>Robiginitomaculaceae</taxon>
        <taxon>Hellea</taxon>
    </lineage>
</organism>
<dbReference type="EMBL" id="DROP01000307">
    <property type="protein sequence ID" value="HHI89209.1"/>
    <property type="molecule type" value="Genomic_DNA"/>
</dbReference>
<accession>A0A7V5NXT4</accession>
<dbReference type="Pfam" id="PF01968">
    <property type="entry name" value="Hydantoinase_A"/>
    <property type="match status" value="1"/>
</dbReference>
<dbReference type="Pfam" id="PF02538">
    <property type="entry name" value="Hydantoinase_B"/>
    <property type="match status" value="1"/>
</dbReference>
<comment type="caution">
    <text evidence="6">The sequence shown here is derived from an EMBL/GenBank/DDBJ whole genome shotgun (WGS) entry which is preliminary data.</text>
</comment>
<gene>
    <name evidence="6" type="ORF">ENK01_04565</name>
</gene>
<feature type="domain" description="Hydantoinase/oxoprolinase N-terminal" evidence="4">
    <location>
        <begin position="3"/>
        <end position="69"/>
    </location>
</feature>
<feature type="domain" description="Hydantoinase B/oxoprolinase" evidence="3">
    <location>
        <begin position="563"/>
        <end position="725"/>
    </location>
</feature>
<dbReference type="Pfam" id="PF05378">
    <property type="entry name" value="Hydant_A_N"/>
    <property type="match status" value="1"/>
</dbReference>
<dbReference type="InterPro" id="IPR008040">
    <property type="entry name" value="Hydant_A_N"/>
</dbReference>
<feature type="domain" description="Hydantoinase A/oxoprolinase" evidence="2">
    <location>
        <begin position="88"/>
        <end position="369"/>
    </location>
</feature>
<dbReference type="GO" id="GO:0005829">
    <property type="term" value="C:cytosol"/>
    <property type="evidence" value="ECO:0007669"/>
    <property type="project" value="TreeGrafter"/>
</dbReference>
<dbReference type="InterPro" id="IPR002821">
    <property type="entry name" value="Hydantoinase_A"/>
</dbReference>
<feature type="domain" description="Acetophenone carboxylase-like C-terminal" evidence="5">
    <location>
        <begin position="490"/>
        <end position="538"/>
    </location>
</feature>
<dbReference type="GO" id="GO:0017168">
    <property type="term" value="F:5-oxoprolinase (ATP-hydrolyzing) activity"/>
    <property type="evidence" value="ECO:0007669"/>
    <property type="project" value="TreeGrafter"/>
</dbReference>
<dbReference type="PANTHER" id="PTHR11365">
    <property type="entry name" value="5-OXOPROLINASE RELATED"/>
    <property type="match status" value="1"/>
</dbReference>
<evidence type="ECO:0000259" key="4">
    <source>
        <dbReference type="Pfam" id="PF05378"/>
    </source>
</evidence>
<proteinExistence type="inferred from homology"/>
<evidence type="ECO:0000259" key="2">
    <source>
        <dbReference type="Pfam" id="PF01968"/>
    </source>
</evidence>
<evidence type="ECO:0000313" key="6">
    <source>
        <dbReference type="EMBL" id="HHI89209.1"/>
    </source>
</evidence>
<name>A0A7V5NXT4_9PROT</name>
<evidence type="ECO:0000256" key="1">
    <source>
        <dbReference type="ARBA" id="ARBA00010403"/>
    </source>
</evidence>
<protein>
    <submittedName>
        <fullName evidence="6">5-oxoprolinase</fullName>
    </submittedName>
</protein>
<dbReference type="AlphaFoldDB" id="A0A7V5NXT4"/>
<dbReference type="InterPro" id="IPR045079">
    <property type="entry name" value="Oxoprolinase-like"/>
</dbReference>
<dbReference type="InterPro" id="IPR049517">
    <property type="entry name" value="ACX-like_C"/>
</dbReference>
<dbReference type="InterPro" id="IPR003692">
    <property type="entry name" value="Hydantoinase_B"/>
</dbReference>
<evidence type="ECO:0000259" key="3">
    <source>
        <dbReference type="Pfam" id="PF02538"/>
    </source>
</evidence>
<dbReference type="Proteomes" id="UP000885806">
    <property type="component" value="Unassembled WGS sequence"/>
</dbReference>
<comment type="similarity">
    <text evidence="1">Belongs to the oxoprolinase family.</text>
</comment>
<feature type="non-terminal residue" evidence="6">
    <location>
        <position position="726"/>
    </location>
</feature>
<dbReference type="Pfam" id="PF19278">
    <property type="entry name" value="Hydant_A_C"/>
    <property type="match status" value="1"/>
</dbReference>
<evidence type="ECO:0000259" key="5">
    <source>
        <dbReference type="Pfam" id="PF19278"/>
    </source>
</evidence>
<feature type="non-terminal residue" evidence="6">
    <location>
        <position position="1"/>
    </location>
</feature>
<sequence length="726" mass="76975">APLYETVLEIDERISANGAVVRALDSRAARAGLLRLREAGITSLAIVLLHSWIDPAHELELAELAREVGFEHVTTSGACGALIKLVPRGRTAVLDAYLSPVLQAYIDRVASALAGVGELLFMQSSGGLADRAHFAGRNAVLSGPAGGVVGAIETARQAGFDKIIGFDMGGTSTDVCHYGGRYERAEEAELAGVTVRVPMLDIHTVAAGGGSVLSYDGARFQVGPESAGASPGPACYGRGGPLAVTDIHAVLGRLQAEHFPRIFGPDQNAPLDIEAARDKFSRLAERAGLSVEATAEGFLKIAITHMAGAIKEITTGRGIDLEGYTLVSFGGAGGQHACLVAEALGLERIFIHPLAGVLSALGIGLSGLSATRQKTVGLPLEQMETARAEAALLLEDVKAELRAQGVNEQEVEGQIWAGLRYDNADTVLELDFGEDLHAAFERAHKRRFGFIDERAKILIESLRVEGRSLGSALPEIPPKSGNRDVPAPVRLYAKGAWHTAPVLWRDQLEVGKEIVGPAVILDQGGTNIIESGWVAVLNDTGGLVAERRSRTAKKQTKQDTASDPVRLELFNQMFMAVARRMGAVLGQTARSVNIKERLDYSCAVFDAQGGLVANAPHMPVHIGSMDLSVKAVIRSGLPIRPGVSFVHNNPYAGGTHLPDINVITPVFDPHGEEVLFYVCARGHHADIGGLAPGSMSPLATTIEEEGVVIDVMPLVEDGRFLEAEMM</sequence>